<proteinExistence type="predicted"/>
<dbReference type="AlphaFoldDB" id="A0A0E9XNT0"/>
<organism evidence="1">
    <name type="scientific">Anguilla anguilla</name>
    <name type="common">European freshwater eel</name>
    <name type="synonym">Muraena anguilla</name>
    <dbReference type="NCBI Taxonomy" id="7936"/>
    <lineage>
        <taxon>Eukaryota</taxon>
        <taxon>Metazoa</taxon>
        <taxon>Chordata</taxon>
        <taxon>Craniata</taxon>
        <taxon>Vertebrata</taxon>
        <taxon>Euteleostomi</taxon>
        <taxon>Actinopterygii</taxon>
        <taxon>Neopterygii</taxon>
        <taxon>Teleostei</taxon>
        <taxon>Anguilliformes</taxon>
        <taxon>Anguillidae</taxon>
        <taxon>Anguilla</taxon>
    </lineage>
</organism>
<reference evidence="1" key="1">
    <citation type="submission" date="2014-11" db="EMBL/GenBank/DDBJ databases">
        <authorList>
            <person name="Amaro Gonzalez C."/>
        </authorList>
    </citation>
    <scope>NUCLEOTIDE SEQUENCE</scope>
</reference>
<sequence>MWLNHHFIFTINQLANQLVDWYRHSLICTECIFKNVIANSVQLQCSKIFICAMQYWPNSVISTGPARWIQTLDVLVQKKNYQIKHLQ</sequence>
<reference evidence="1" key="2">
    <citation type="journal article" date="2015" name="Fish Shellfish Immunol.">
        <title>Early steps in the European eel (Anguilla anguilla)-Vibrio vulnificus interaction in the gills: Role of the RtxA13 toxin.</title>
        <authorList>
            <person name="Callol A."/>
            <person name="Pajuelo D."/>
            <person name="Ebbesson L."/>
            <person name="Teles M."/>
            <person name="MacKenzie S."/>
            <person name="Amaro C."/>
        </authorList>
    </citation>
    <scope>NUCLEOTIDE SEQUENCE</scope>
</reference>
<name>A0A0E9XNT0_ANGAN</name>
<protein>
    <submittedName>
        <fullName evidence="1">Uncharacterized protein</fullName>
    </submittedName>
</protein>
<dbReference type="EMBL" id="GBXM01005229">
    <property type="protein sequence ID" value="JAI03349.1"/>
    <property type="molecule type" value="Transcribed_RNA"/>
</dbReference>
<evidence type="ECO:0000313" key="1">
    <source>
        <dbReference type="EMBL" id="JAI03349.1"/>
    </source>
</evidence>
<accession>A0A0E9XNT0</accession>